<proteinExistence type="predicted"/>
<reference evidence="1 2" key="1">
    <citation type="journal article" date="2022" name="New Phytol.">
        <title>Ecological generalism drives hyperdiversity of secondary metabolite gene clusters in xylarialean endophytes.</title>
        <authorList>
            <person name="Franco M.E.E."/>
            <person name="Wisecaver J.H."/>
            <person name="Arnold A.E."/>
            <person name="Ju Y.M."/>
            <person name="Slot J.C."/>
            <person name="Ahrendt S."/>
            <person name="Moore L.P."/>
            <person name="Eastman K.E."/>
            <person name="Scott K."/>
            <person name="Konkel Z."/>
            <person name="Mondo S.J."/>
            <person name="Kuo A."/>
            <person name="Hayes R.D."/>
            <person name="Haridas S."/>
            <person name="Andreopoulos B."/>
            <person name="Riley R."/>
            <person name="LaButti K."/>
            <person name="Pangilinan J."/>
            <person name="Lipzen A."/>
            <person name="Amirebrahimi M."/>
            <person name="Yan J."/>
            <person name="Adam C."/>
            <person name="Keymanesh K."/>
            <person name="Ng V."/>
            <person name="Louie K."/>
            <person name="Northen T."/>
            <person name="Drula E."/>
            <person name="Henrissat B."/>
            <person name="Hsieh H.M."/>
            <person name="Youens-Clark K."/>
            <person name="Lutzoni F."/>
            <person name="Miadlikowska J."/>
            <person name="Eastwood D.C."/>
            <person name="Hamelin R.C."/>
            <person name="Grigoriev I.V."/>
            <person name="U'Ren J.M."/>
        </authorList>
    </citation>
    <scope>NUCLEOTIDE SEQUENCE [LARGE SCALE GENOMIC DNA]</scope>
    <source>
        <strain evidence="1 2">CBS 119005</strain>
    </source>
</reference>
<sequence>MSSVAEPSVFGGRQPIIHQVQNSISLIRKNPIGNAAQITRSIRLLKESGNGNQPSITPLHGKQGTLGPRAGQREEHSWNIRKIPPEEDPEFWSSSPSKLGATRLSHIIGAAPVFLLLWSFYLQVQCFIIFSEDSWSLSREFIVPRVLVCMEVLKIVLDLTDCVCRVRAAISPVWRPRYRLEGDHVPRVDVIITCCNESIDIVQDTVLSALAVDYPQDSFRVVLTDDGASSAVRDWVAGLEKPNLYYTARAKQGTGGYKAGNLNHAVAFIKTLPGHPADFIAGLDADMIPEKKWLRAVFPHLLLDPKMGATTPKQDFYNIPQGDILFQSNQVAWTVTDFVRDSLGCAWNSGSGYILRRAALEDIGGFSLGSITEDVLSSMMMLAKGWKTAYLAEGLQFGLIPSSYLGHVKQQTRWNIGGIQLGQNFGFYLSKSHTGQLNLTQRLCGFWCLISSYRYILCILDLLILPTFSIGHDPTQEKMRMLSLFVRVSCVASLTHFLHDYARGWVVGYRNAIRESGLQYYMAPYYIIAVLRSFVLPRSLGGTEPGFKASGSISDDNNERCVSQRSPLVRRAKHMILGCGVWYHVLLLAAYLPYTIWRFRYIILQAMSAGVARQDRTGASLSLWLEMGWLIPRFFMIIAASSTPLRYMCFPPNDPPRDSLMSERDEKTGARYSTDAARQVNLDAWGILDFEFLHSAVAVLNICILIKTWGM</sequence>
<comment type="caution">
    <text evidence="1">The sequence shown here is derived from an EMBL/GenBank/DDBJ whole genome shotgun (WGS) entry which is preliminary data.</text>
</comment>
<evidence type="ECO:0000313" key="1">
    <source>
        <dbReference type="EMBL" id="KAI4865157.1"/>
    </source>
</evidence>
<protein>
    <submittedName>
        <fullName evidence="1">Glycosyltransferase family 2 protein</fullName>
    </submittedName>
</protein>
<organism evidence="1 2">
    <name type="scientific">Hypoxylon rubiginosum</name>
    <dbReference type="NCBI Taxonomy" id="110542"/>
    <lineage>
        <taxon>Eukaryota</taxon>
        <taxon>Fungi</taxon>
        <taxon>Dikarya</taxon>
        <taxon>Ascomycota</taxon>
        <taxon>Pezizomycotina</taxon>
        <taxon>Sordariomycetes</taxon>
        <taxon>Xylariomycetidae</taxon>
        <taxon>Xylariales</taxon>
        <taxon>Hypoxylaceae</taxon>
        <taxon>Hypoxylon</taxon>
    </lineage>
</organism>
<keyword evidence="2" id="KW-1185">Reference proteome</keyword>
<dbReference type="Proteomes" id="UP001497700">
    <property type="component" value="Unassembled WGS sequence"/>
</dbReference>
<gene>
    <name evidence="1" type="ORF">F4820DRAFT_309477</name>
</gene>
<dbReference type="EMBL" id="MU393476">
    <property type="protein sequence ID" value="KAI4865157.1"/>
    <property type="molecule type" value="Genomic_DNA"/>
</dbReference>
<accession>A0ACB9Z1H9</accession>
<evidence type="ECO:0000313" key="2">
    <source>
        <dbReference type="Proteomes" id="UP001497700"/>
    </source>
</evidence>
<name>A0ACB9Z1H9_9PEZI</name>